<protein>
    <submittedName>
        <fullName evidence="2">Uncharacterized protein</fullName>
    </submittedName>
</protein>
<comment type="caution">
    <text evidence="2">The sequence shown here is derived from an EMBL/GenBank/DDBJ whole genome shotgun (WGS) entry which is preliminary data.</text>
</comment>
<sequence length="188" mass="21307">MTTLWSLLFILFGSLRICSGLNNCPTAPIRSVIQRAAETTKDAVTQMQMIRRILEDIYGGTWGVLVIRDPALVSKEVHWTFPDHNNSDGSPAFCLAVVNKWQYNVFKTGQDDSPHRVTIENIIQRFSSGTLPKMGKLSNGKNKGKFLDVDTVKQVPQRYSIAQLDRMLSNVLDENHRIRHNRSPKLVN</sequence>
<feature type="signal peptide" evidence="1">
    <location>
        <begin position="1"/>
        <end position="20"/>
    </location>
</feature>
<name>A0A2G5TFY4_9PELO</name>
<dbReference type="Proteomes" id="UP000230233">
    <property type="component" value="Chromosome V"/>
</dbReference>
<evidence type="ECO:0000313" key="2">
    <source>
        <dbReference type="EMBL" id="PIC26212.1"/>
    </source>
</evidence>
<dbReference type="AlphaFoldDB" id="A0A2G5TFY4"/>
<keyword evidence="3" id="KW-1185">Reference proteome</keyword>
<dbReference type="OrthoDB" id="5807593at2759"/>
<feature type="chain" id="PRO_5013673844" evidence="1">
    <location>
        <begin position="21"/>
        <end position="188"/>
    </location>
</feature>
<evidence type="ECO:0000313" key="3">
    <source>
        <dbReference type="Proteomes" id="UP000230233"/>
    </source>
</evidence>
<proteinExistence type="predicted"/>
<reference evidence="3" key="1">
    <citation type="submission" date="2017-10" db="EMBL/GenBank/DDBJ databases">
        <title>Rapid genome shrinkage in a self-fertile nematode reveals novel sperm competition proteins.</title>
        <authorList>
            <person name="Yin D."/>
            <person name="Schwarz E.M."/>
            <person name="Thomas C.G."/>
            <person name="Felde R.L."/>
            <person name="Korf I.F."/>
            <person name="Cutter A.D."/>
            <person name="Schartner C.M."/>
            <person name="Ralston E.J."/>
            <person name="Meyer B.J."/>
            <person name="Haag E.S."/>
        </authorList>
    </citation>
    <scope>NUCLEOTIDE SEQUENCE [LARGE SCALE GENOMIC DNA]</scope>
    <source>
        <strain evidence="3">JU1422</strain>
    </source>
</reference>
<gene>
    <name evidence="2" type="primary">Cni-C54D10.9</name>
    <name evidence="2" type="synonym">Cnig_chr_V.g18854</name>
    <name evidence="2" type="ORF">B9Z55_018854</name>
</gene>
<keyword evidence="1" id="KW-0732">Signal</keyword>
<accession>A0A2G5TFY4</accession>
<organism evidence="2 3">
    <name type="scientific">Caenorhabditis nigoni</name>
    <dbReference type="NCBI Taxonomy" id="1611254"/>
    <lineage>
        <taxon>Eukaryota</taxon>
        <taxon>Metazoa</taxon>
        <taxon>Ecdysozoa</taxon>
        <taxon>Nematoda</taxon>
        <taxon>Chromadorea</taxon>
        <taxon>Rhabditida</taxon>
        <taxon>Rhabditina</taxon>
        <taxon>Rhabditomorpha</taxon>
        <taxon>Rhabditoidea</taxon>
        <taxon>Rhabditidae</taxon>
        <taxon>Peloderinae</taxon>
        <taxon>Caenorhabditis</taxon>
    </lineage>
</organism>
<evidence type="ECO:0000256" key="1">
    <source>
        <dbReference type="SAM" id="SignalP"/>
    </source>
</evidence>
<dbReference type="EMBL" id="PDUG01000005">
    <property type="protein sequence ID" value="PIC26212.1"/>
    <property type="molecule type" value="Genomic_DNA"/>
</dbReference>